<evidence type="ECO:0000313" key="1">
    <source>
        <dbReference type="EMBL" id="SJZ70908.1"/>
    </source>
</evidence>
<evidence type="ECO:0008006" key="3">
    <source>
        <dbReference type="Google" id="ProtNLM"/>
    </source>
</evidence>
<keyword evidence="2" id="KW-1185">Reference proteome</keyword>
<name>A0A1T4MW83_TREPO</name>
<dbReference type="OrthoDB" id="357352at2"/>
<gene>
    <name evidence="1" type="ORF">SAMN02745149_02108</name>
</gene>
<sequence length="248" mass="28400">MTETQWNSFCTFRDSFRKKVEEWSAFSQTLMPLQKAAAQDKTPPYPIETPIVYNRALDEITQDDDIKLIVIGDNPGKDEQLLKNNKYLVGQAGKIAAGFFARNPEFSVDFRKNAIILNKTPVHSAKTAQLKYIQKNGGEEIRMLIEESQIWMAEKTAALLKSLETTELWLVGYSELKEKGLFTLYKNALEAACRNDRAWNRIFVFQHFSMNRFSIDLAGFQKNHADFSLQQAVHALGTLHKAEIFTQN</sequence>
<proteinExistence type="predicted"/>
<dbReference type="RefSeq" id="WP_078934007.1">
    <property type="nucleotide sequence ID" value="NZ_FUWG01000017.1"/>
</dbReference>
<protein>
    <recommendedName>
        <fullName evidence="3">Uracil DNA glycosylase superfamily protein</fullName>
    </recommendedName>
</protein>
<evidence type="ECO:0000313" key="2">
    <source>
        <dbReference type="Proteomes" id="UP000190423"/>
    </source>
</evidence>
<accession>A0A1T4MW83</accession>
<dbReference type="Proteomes" id="UP000190423">
    <property type="component" value="Unassembled WGS sequence"/>
</dbReference>
<dbReference type="EMBL" id="FUWG01000017">
    <property type="protein sequence ID" value="SJZ70908.1"/>
    <property type="molecule type" value="Genomic_DNA"/>
</dbReference>
<reference evidence="1 2" key="1">
    <citation type="submission" date="2017-02" db="EMBL/GenBank/DDBJ databases">
        <authorList>
            <person name="Peterson S.W."/>
        </authorList>
    </citation>
    <scope>NUCLEOTIDE SEQUENCE [LARGE SCALE GENOMIC DNA]</scope>
    <source>
        <strain evidence="1 2">ATCC BAA-908</strain>
    </source>
</reference>
<dbReference type="AlphaFoldDB" id="A0A1T4MW83"/>
<dbReference type="GeneID" id="78317379"/>
<organism evidence="1 2">
    <name type="scientific">Treponema porcinum</name>
    <dbReference type="NCBI Taxonomy" id="261392"/>
    <lineage>
        <taxon>Bacteria</taxon>
        <taxon>Pseudomonadati</taxon>
        <taxon>Spirochaetota</taxon>
        <taxon>Spirochaetia</taxon>
        <taxon>Spirochaetales</taxon>
        <taxon>Treponemataceae</taxon>
        <taxon>Treponema</taxon>
    </lineage>
</organism>